<comment type="caution">
    <text evidence="2">The sequence shown here is derived from an EMBL/GenBank/DDBJ whole genome shotgun (WGS) entry which is preliminary data.</text>
</comment>
<dbReference type="RefSeq" id="WP_191784016.1">
    <property type="nucleotide sequence ID" value="NZ_JACSQV010000012.1"/>
</dbReference>
<protein>
    <submittedName>
        <fullName evidence="2">GNAT family N-acetyltransferase</fullName>
    </submittedName>
</protein>
<dbReference type="InterPro" id="IPR000182">
    <property type="entry name" value="GNAT_dom"/>
</dbReference>
<sequence length="187" mass="19600">MPHPPATLQLRSLTPQDEDAARAAHDELAREGFDFLLGAQGGEGWDAYLRRLDDERAGVGLPDGWVPATFLVGEVGGVLVGRVSVRHALNEALSVVGGHIGYGVLPAHRRRGYATAMLRGALTVARSVGVREALVTCDDANVGSARTIERCGGVLQDVVDVPGDGAPKRRYLVPTGVDEEGASAPSS</sequence>
<feature type="domain" description="N-acetyltransferase" evidence="1">
    <location>
        <begin position="8"/>
        <end position="173"/>
    </location>
</feature>
<dbReference type="PROSITE" id="PS51186">
    <property type="entry name" value="GNAT"/>
    <property type="match status" value="1"/>
</dbReference>
<evidence type="ECO:0000259" key="1">
    <source>
        <dbReference type="PROSITE" id="PS51186"/>
    </source>
</evidence>
<accession>A0ABR8QG16</accession>
<dbReference type="SUPFAM" id="SSF55729">
    <property type="entry name" value="Acyl-CoA N-acyltransferases (Nat)"/>
    <property type="match status" value="1"/>
</dbReference>
<dbReference type="PANTHER" id="PTHR39173:SF1">
    <property type="entry name" value="ACETYLTRANSFERASE"/>
    <property type="match status" value="1"/>
</dbReference>
<keyword evidence="3" id="KW-1185">Reference proteome</keyword>
<evidence type="ECO:0000313" key="3">
    <source>
        <dbReference type="Proteomes" id="UP000604241"/>
    </source>
</evidence>
<dbReference type="Proteomes" id="UP000604241">
    <property type="component" value="Unassembled WGS sequence"/>
</dbReference>
<dbReference type="PANTHER" id="PTHR39173">
    <property type="entry name" value="ACETYLTRANSFERASE"/>
    <property type="match status" value="1"/>
</dbReference>
<reference evidence="2 3" key="1">
    <citation type="submission" date="2020-08" db="EMBL/GenBank/DDBJ databases">
        <title>A Genomic Blueprint of the Chicken Gut Microbiome.</title>
        <authorList>
            <person name="Gilroy R."/>
            <person name="Ravi A."/>
            <person name="Getino M."/>
            <person name="Pursley I."/>
            <person name="Horton D.L."/>
            <person name="Alikhan N.-F."/>
            <person name="Baker D."/>
            <person name="Gharbi K."/>
            <person name="Hall N."/>
            <person name="Watson M."/>
            <person name="Adriaenssens E.M."/>
            <person name="Foster-Nyarko E."/>
            <person name="Jarju S."/>
            <person name="Secka A."/>
            <person name="Antonio M."/>
            <person name="Oren A."/>
            <person name="Chaudhuri R."/>
            <person name="La Ragione R.M."/>
            <person name="Hildebrand F."/>
            <person name="Pallen M.J."/>
        </authorList>
    </citation>
    <scope>NUCLEOTIDE SEQUENCE [LARGE SCALE GENOMIC DNA]</scope>
    <source>
        <strain evidence="2 3">Sa3CUA2</strain>
    </source>
</reference>
<name>A0ABR8QG16_9CELL</name>
<proteinExistence type="predicted"/>
<dbReference type="InterPro" id="IPR016181">
    <property type="entry name" value="Acyl_CoA_acyltransferase"/>
</dbReference>
<dbReference type="Gene3D" id="3.40.630.30">
    <property type="match status" value="1"/>
</dbReference>
<gene>
    <name evidence="2" type="ORF">H9657_13895</name>
</gene>
<evidence type="ECO:0000313" key="2">
    <source>
        <dbReference type="EMBL" id="MBD7919363.1"/>
    </source>
</evidence>
<organism evidence="2 3">
    <name type="scientific">Cellulomonas avistercoris</name>
    <dbReference type="NCBI Taxonomy" id="2762242"/>
    <lineage>
        <taxon>Bacteria</taxon>
        <taxon>Bacillati</taxon>
        <taxon>Actinomycetota</taxon>
        <taxon>Actinomycetes</taxon>
        <taxon>Micrococcales</taxon>
        <taxon>Cellulomonadaceae</taxon>
        <taxon>Cellulomonas</taxon>
    </lineage>
</organism>
<dbReference type="EMBL" id="JACSQV010000012">
    <property type="protein sequence ID" value="MBD7919363.1"/>
    <property type="molecule type" value="Genomic_DNA"/>
</dbReference>
<dbReference type="Pfam" id="PF13302">
    <property type="entry name" value="Acetyltransf_3"/>
    <property type="match status" value="1"/>
</dbReference>
<dbReference type="CDD" id="cd04301">
    <property type="entry name" value="NAT_SF"/>
    <property type="match status" value="1"/>
</dbReference>